<name>A0ABQ3Z2F0_9ACTN</name>
<evidence type="ECO:0000256" key="1">
    <source>
        <dbReference type="SAM" id="Phobius"/>
    </source>
</evidence>
<gene>
    <name evidence="2" type="ORF">Adu01nite_53530</name>
</gene>
<dbReference type="Proteomes" id="UP000637628">
    <property type="component" value="Unassembled WGS sequence"/>
</dbReference>
<dbReference type="SUPFAM" id="SSF52540">
    <property type="entry name" value="P-loop containing nucleoside triphosphate hydrolases"/>
    <property type="match status" value="1"/>
</dbReference>
<dbReference type="Gene3D" id="3.40.50.300">
    <property type="entry name" value="P-loop containing nucleotide triphosphate hydrolases"/>
    <property type="match status" value="1"/>
</dbReference>
<feature type="transmembrane region" description="Helical" evidence="1">
    <location>
        <begin position="34"/>
        <end position="52"/>
    </location>
</feature>
<evidence type="ECO:0008006" key="4">
    <source>
        <dbReference type="Google" id="ProtNLM"/>
    </source>
</evidence>
<dbReference type="RefSeq" id="WP_379129220.1">
    <property type="nucleotide sequence ID" value="NZ_JBHTFU010000001.1"/>
</dbReference>
<dbReference type="InterPro" id="IPR027417">
    <property type="entry name" value="P-loop_NTPase"/>
</dbReference>
<protein>
    <recommendedName>
        <fullName evidence="4">NACHT domain-containing protein</fullName>
    </recommendedName>
</protein>
<reference evidence="2 3" key="1">
    <citation type="submission" date="2021-01" db="EMBL/GenBank/DDBJ databases">
        <title>Whole genome shotgun sequence of Actinoplanes durhamensis NBRC 14914.</title>
        <authorList>
            <person name="Komaki H."/>
            <person name="Tamura T."/>
        </authorList>
    </citation>
    <scope>NUCLEOTIDE SEQUENCE [LARGE SCALE GENOMIC DNA]</scope>
    <source>
        <strain evidence="2 3">NBRC 14914</strain>
    </source>
</reference>
<proteinExistence type="predicted"/>
<feature type="transmembrane region" description="Helical" evidence="1">
    <location>
        <begin position="6"/>
        <end position="22"/>
    </location>
</feature>
<comment type="caution">
    <text evidence="2">The sequence shown here is derived from an EMBL/GenBank/DDBJ whole genome shotgun (WGS) entry which is preliminary data.</text>
</comment>
<evidence type="ECO:0000313" key="2">
    <source>
        <dbReference type="EMBL" id="GIE04003.1"/>
    </source>
</evidence>
<keyword evidence="1" id="KW-0812">Transmembrane</keyword>
<keyword evidence="1" id="KW-0472">Membrane</keyword>
<sequence>MRAWGWVVSVGLGVLVLSYLVLHSDLLSVSDQLASVLSCLVAIAGAVITVSVQRRPAVEPAERLRQAGEELALRIRRQWTREATGRGLLHSEPLHVRWASTARPVQADPTAIVGPGVTRLKLHGDVMGIAAAFRQLPQRKLVVIGAPGAGKSSLAVLLVNGLLDEPPPGDPVPVLLNIAGWDPAEHLDAWLARQLAEQHPFLGREMARELVERDRVLPILDGLDEMPVALHPAAIAALDDALGGKRPFVLTCRAQEYEELMAATGRPLPGAAVIEIAPVGAVELVDYLPSGQIDGPARWRAVLDEIESHPDGPLAQALDSPLMVYLTRTAYSEPGTAPAELLTFGDRLAVERHLLGAYLPTVYRPRPPAASPASRLLDIPAADAERWLTVLARDADRRGAPGIGRGARAWFGIARVEPALRRRLPLRLRTFLEDAHRRGVLRQVGAVYQFRHARLQAYLAEE</sequence>
<evidence type="ECO:0000313" key="3">
    <source>
        <dbReference type="Proteomes" id="UP000637628"/>
    </source>
</evidence>
<dbReference type="EMBL" id="BOML01000041">
    <property type="protein sequence ID" value="GIE04003.1"/>
    <property type="molecule type" value="Genomic_DNA"/>
</dbReference>
<organism evidence="2 3">
    <name type="scientific">Paractinoplanes durhamensis</name>
    <dbReference type="NCBI Taxonomy" id="113563"/>
    <lineage>
        <taxon>Bacteria</taxon>
        <taxon>Bacillati</taxon>
        <taxon>Actinomycetota</taxon>
        <taxon>Actinomycetes</taxon>
        <taxon>Micromonosporales</taxon>
        <taxon>Micromonosporaceae</taxon>
        <taxon>Paractinoplanes</taxon>
    </lineage>
</organism>
<accession>A0ABQ3Z2F0</accession>
<keyword evidence="3" id="KW-1185">Reference proteome</keyword>
<keyword evidence="1" id="KW-1133">Transmembrane helix</keyword>